<feature type="region of interest" description="Disordered" evidence="2">
    <location>
        <begin position="411"/>
        <end position="438"/>
    </location>
</feature>
<dbReference type="EMBL" id="JARJLG010000079">
    <property type="protein sequence ID" value="KAJ7751295.1"/>
    <property type="molecule type" value="Genomic_DNA"/>
</dbReference>
<dbReference type="GO" id="GO:0003729">
    <property type="term" value="F:mRNA binding"/>
    <property type="evidence" value="ECO:0007669"/>
    <property type="project" value="TreeGrafter"/>
</dbReference>
<name>A0AAD7IXD5_9AGAR</name>
<evidence type="ECO:0000313" key="4">
    <source>
        <dbReference type="Proteomes" id="UP001215280"/>
    </source>
</evidence>
<dbReference type="InterPro" id="IPR051240">
    <property type="entry name" value="Mito_RNA-Proc/Resp"/>
</dbReference>
<evidence type="ECO:0008006" key="5">
    <source>
        <dbReference type="Google" id="ProtNLM"/>
    </source>
</evidence>
<reference evidence="3" key="1">
    <citation type="submission" date="2023-03" db="EMBL/GenBank/DDBJ databases">
        <title>Massive genome expansion in bonnet fungi (Mycena s.s.) driven by repeated elements and novel gene families across ecological guilds.</title>
        <authorList>
            <consortium name="Lawrence Berkeley National Laboratory"/>
            <person name="Harder C.B."/>
            <person name="Miyauchi S."/>
            <person name="Viragh M."/>
            <person name="Kuo A."/>
            <person name="Thoen E."/>
            <person name="Andreopoulos B."/>
            <person name="Lu D."/>
            <person name="Skrede I."/>
            <person name="Drula E."/>
            <person name="Henrissat B."/>
            <person name="Morin E."/>
            <person name="Kohler A."/>
            <person name="Barry K."/>
            <person name="LaButti K."/>
            <person name="Morin E."/>
            <person name="Salamov A."/>
            <person name="Lipzen A."/>
            <person name="Mereny Z."/>
            <person name="Hegedus B."/>
            <person name="Baldrian P."/>
            <person name="Stursova M."/>
            <person name="Weitz H."/>
            <person name="Taylor A."/>
            <person name="Grigoriev I.V."/>
            <person name="Nagy L.G."/>
            <person name="Martin F."/>
            <person name="Kauserud H."/>
        </authorList>
    </citation>
    <scope>NUCLEOTIDE SEQUENCE</scope>
    <source>
        <strain evidence="3">CBHHK188m</strain>
    </source>
</reference>
<proteinExistence type="predicted"/>
<sequence>MSLRTGLVRAARLSHIPRPRFPPPTFVRALHDAFTSARLDHLLHPLKYPDEPNAVRRHYLPLIAELERIKALPSYPPVPPLLTREQIITILDLLATSGRPPDLDCIRSMFFHLPIHFGVAVTPELHSVVLSALLKQGYVPIAQAWIQKMPDLPPHISPTREHFHLFLKGCPPHSNILFLREVVVSKMRRAGIRPDSETFSILIRCYLRNATEKRTLLRLEAFTDLLTDMKIQRLVPDPSVISLISEYYIENGFPIYAEDFQKIYDATFPDALTPEEEQRNAWNKQLTLAAQSGVQTSLDVFRTLAPLGCTASPDTVRAILGSTKSVEDLRIVEEALGVRGEVSEYALLVNNNIRIRQVQEALTVYEEAKKAGITPVAGLVAPIIRSLVSGEMKNPGRHNSDVDTALSLYSDLDEAFPPPDPDSPEALAAANPSEHSKGPDVDIYSSLLRGLSLSSNIKTAHPIALSLLNDMKSRGIKATTSIKTSNIVLEMRNCDTLDDAFQYYRKRRADLTEQGYISVLHAFSRMSLRMGHPDSLEMYFEMVAEMRQAGFKVSARIYTDILQQFAEIANIRKSQWRRGKEYSRNPLTPMPPKMLADLNAAVHQIHDIMTLDPRVTPQSVVWNQLLDTYQRLENFPAAYRTWQWLFYSGKYGPVAVSIILDACGYAGDLTKAKEIVAQLTSVNYVLNLHNWNTYVECLCRLQQFSDAIKVVTLDMGSITQPVKPDASTITMMLRSADSRVQTNIILQKVRRLLPELWESLPQTTKGTAQ</sequence>
<dbReference type="PANTHER" id="PTHR47933:SF11">
    <property type="entry name" value="PENTATRICOPEPTIDE REPEAT-CONTAINING PROTEIN 2"/>
    <property type="match status" value="1"/>
</dbReference>
<gene>
    <name evidence="3" type="ORF">DFH07DRAFT_532918</name>
</gene>
<dbReference type="Gene3D" id="1.25.40.10">
    <property type="entry name" value="Tetratricopeptide repeat domain"/>
    <property type="match status" value="3"/>
</dbReference>
<dbReference type="Proteomes" id="UP001215280">
    <property type="component" value="Unassembled WGS sequence"/>
</dbReference>
<dbReference type="AlphaFoldDB" id="A0AAD7IXD5"/>
<evidence type="ECO:0000256" key="1">
    <source>
        <dbReference type="ARBA" id="ARBA00022737"/>
    </source>
</evidence>
<evidence type="ECO:0000256" key="2">
    <source>
        <dbReference type="SAM" id="MobiDB-lite"/>
    </source>
</evidence>
<protein>
    <recommendedName>
        <fullName evidence="5">Pentatricopeptide repeat-containing protein</fullName>
    </recommendedName>
</protein>
<comment type="caution">
    <text evidence="3">The sequence shown here is derived from an EMBL/GenBank/DDBJ whole genome shotgun (WGS) entry which is preliminary data.</text>
</comment>
<evidence type="ECO:0000313" key="3">
    <source>
        <dbReference type="EMBL" id="KAJ7751295.1"/>
    </source>
</evidence>
<organism evidence="3 4">
    <name type="scientific">Mycena maculata</name>
    <dbReference type="NCBI Taxonomy" id="230809"/>
    <lineage>
        <taxon>Eukaryota</taxon>
        <taxon>Fungi</taxon>
        <taxon>Dikarya</taxon>
        <taxon>Basidiomycota</taxon>
        <taxon>Agaricomycotina</taxon>
        <taxon>Agaricomycetes</taxon>
        <taxon>Agaricomycetidae</taxon>
        <taxon>Agaricales</taxon>
        <taxon>Marasmiineae</taxon>
        <taxon>Mycenaceae</taxon>
        <taxon>Mycena</taxon>
    </lineage>
</organism>
<keyword evidence="4" id="KW-1185">Reference proteome</keyword>
<accession>A0AAD7IXD5</accession>
<dbReference type="PANTHER" id="PTHR47933">
    <property type="entry name" value="PENTATRICOPEPTIDE REPEAT-CONTAINING PROTEIN 1, MITOCHONDRIAL"/>
    <property type="match status" value="1"/>
</dbReference>
<keyword evidence="1" id="KW-0677">Repeat</keyword>
<dbReference type="InterPro" id="IPR011990">
    <property type="entry name" value="TPR-like_helical_dom_sf"/>
</dbReference>